<keyword evidence="7 9" id="KW-0811">Translocation</keyword>
<reference evidence="11 12" key="1">
    <citation type="journal article" date="2013" name="Int. J. Syst. Evol. Microbiol.">
        <title>Tumebacillus flagellatus sp. nov., an alpha-amylase/pullulanase-producing bacterium isolated from cassava wastewater.</title>
        <authorList>
            <person name="Wang Q."/>
            <person name="Xie N."/>
            <person name="Qin Y."/>
            <person name="Shen N."/>
            <person name="Zhu J."/>
            <person name="Mi H."/>
            <person name="Huang R."/>
        </authorList>
    </citation>
    <scope>NUCLEOTIDE SEQUENCE [LARGE SCALE GENOMIC DNA]</scope>
    <source>
        <strain evidence="11 12">GST4</strain>
    </source>
</reference>
<comment type="function">
    <text evidence="9">Part of the twin-arginine translocation (Tat) system that transports large folded proteins containing a characteristic twin-arginine motif in their signal peptide across membranes. TatA could form the protein-conducting channel of the Tat system.</text>
</comment>
<dbReference type="NCBIfam" id="NF011430">
    <property type="entry name" value="PRK14861.1"/>
    <property type="match status" value="1"/>
</dbReference>
<keyword evidence="2 9" id="KW-0813">Transport</keyword>
<dbReference type="NCBIfam" id="TIGR01411">
    <property type="entry name" value="tatAE"/>
    <property type="match status" value="1"/>
</dbReference>
<comment type="caution">
    <text evidence="11">The sequence shown here is derived from an EMBL/GenBank/DDBJ whole genome shotgun (WGS) entry which is preliminary data.</text>
</comment>
<feature type="region of interest" description="Disordered" evidence="10">
    <location>
        <begin position="66"/>
        <end position="85"/>
    </location>
</feature>
<proteinExistence type="inferred from homology"/>
<dbReference type="GO" id="GO:0008320">
    <property type="term" value="F:protein transmembrane transporter activity"/>
    <property type="evidence" value="ECO:0007669"/>
    <property type="project" value="UniProtKB-UniRule"/>
</dbReference>
<evidence type="ECO:0000256" key="8">
    <source>
        <dbReference type="ARBA" id="ARBA00023136"/>
    </source>
</evidence>
<organism evidence="11 12">
    <name type="scientific">Tumebacillus flagellatus</name>
    <dbReference type="NCBI Taxonomy" id="1157490"/>
    <lineage>
        <taxon>Bacteria</taxon>
        <taxon>Bacillati</taxon>
        <taxon>Bacillota</taxon>
        <taxon>Bacilli</taxon>
        <taxon>Bacillales</taxon>
        <taxon>Alicyclobacillaceae</taxon>
        <taxon>Tumebacillus</taxon>
    </lineage>
</organism>
<keyword evidence="3 9" id="KW-1003">Cell membrane</keyword>
<dbReference type="EMBL" id="JMIR01000035">
    <property type="protein sequence ID" value="KEO81554.1"/>
    <property type="molecule type" value="Genomic_DNA"/>
</dbReference>
<gene>
    <name evidence="9" type="primary">tatA</name>
    <name evidence="11" type="ORF">EL26_19920</name>
</gene>
<evidence type="ECO:0000256" key="1">
    <source>
        <dbReference type="ARBA" id="ARBA00004162"/>
    </source>
</evidence>
<evidence type="ECO:0000256" key="9">
    <source>
        <dbReference type="HAMAP-Rule" id="MF_00236"/>
    </source>
</evidence>
<evidence type="ECO:0000256" key="6">
    <source>
        <dbReference type="ARBA" id="ARBA00022989"/>
    </source>
</evidence>
<dbReference type="Gene3D" id="1.20.5.3310">
    <property type="match status" value="1"/>
</dbReference>
<evidence type="ECO:0000256" key="3">
    <source>
        <dbReference type="ARBA" id="ARBA00022475"/>
    </source>
</evidence>
<dbReference type="InterPro" id="IPR006312">
    <property type="entry name" value="TatA/E"/>
</dbReference>
<evidence type="ECO:0000256" key="4">
    <source>
        <dbReference type="ARBA" id="ARBA00022692"/>
    </source>
</evidence>
<sequence>MFSNIGFPGLILILVLALIIFGPNKLPEIGRAFGKTLKEFKSATKGLTEDDEVSVSPKKVDVVKTEQLQTPQHVHTDSAAQAESK</sequence>
<keyword evidence="5 9" id="KW-0653">Protein transport</keyword>
<accession>A0A074LKD5</accession>
<keyword evidence="6 9" id="KW-1133">Transmembrane helix</keyword>
<dbReference type="GO" id="GO:0043953">
    <property type="term" value="P:protein transport by the Tat complex"/>
    <property type="evidence" value="ECO:0007669"/>
    <property type="project" value="UniProtKB-UniRule"/>
</dbReference>
<evidence type="ECO:0000256" key="10">
    <source>
        <dbReference type="SAM" id="MobiDB-lite"/>
    </source>
</evidence>
<name>A0A074LKD5_9BACL</name>
<dbReference type="Proteomes" id="UP000027931">
    <property type="component" value="Unassembled WGS sequence"/>
</dbReference>
<dbReference type="InterPro" id="IPR003369">
    <property type="entry name" value="TatA/B/E"/>
</dbReference>
<evidence type="ECO:0000256" key="2">
    <source>
        <dbReference type="ARBA" id="ARBA00022448"/>
    </source>
</evidence>
<dbReference type="PANTHER" id="PTHR42982">
    <property type="entry name" value="SEC-INDEPENDENT PROTEIN TRANSLOCASE PROTEIN TATA"/>
    <property type="match status" value="1"/>
</dbReference>
<keyword evidence="8 9" id="KW-0472">Membrane</keyword>
<evidence type="ECO:0000313" key="11">
    <source>
        <dbReference type="EMBL" id="KEO81554.1"/>
    </source>
</evidence>
<dbReference type="PANTHER" id="PTHR42982:SF1">
    <property type="entry name" value="SEC-INDEPENDENT PROTEIN TRANSLOCASE PROTEIN TATA"/>
    <property type="match status" value="1"/>
</dbReference>
<keyword evidence="12" id="KW-1185">Reference proteome</keyword>
<dbReference type="eggNOG" id="COG1826">
    <property type="taxonomic scope" value="Bacteria"/>
</dbReference>
<evidence type="ECO:0000256" key="5">
    <source>
        <dbReference type="ARBA" id="ARBA00022927"/>
    </source>
</evidence>
<comment type="subunit">
    <text evidence="9">Forms a complex with TatC.</text>
</comment>
<comment type="similarity">
    <text evidence="9">Belongs to the TatA/E family.</text>
</comment>
<evidence type="ECO:0000256" key="7">
    <source>
        <dbReference type="ARBA" id="ARBA00023010"/>
    </source>
</evidence>
<protein>
    <recommendedName>
        <fullName evidence="9">Sec-independent protein translocase protein TatA</fullName>
    </recommendedName>
</protein>
<dbReference type="STRING" id="1157490.EL26_19920"/>
<keyword evidence="4 9" id="KW-0812">Transmembrane</keyword>
<comment type="subcellular location">
    <subcellularLocation>
        <location evidence="1 9">Cell membrane</location>
        <topology evidence="1 9">Single-pass membrane protein</topology>
    </subcellularLocation>
</comment>
<dbReference type="HAMAP" id="MF_00236">
    <property type="entry name" value="TatA_E"/>
    <property type="match status" value="1"/>
</dbReference>
<feature type="transmembrane region" description="Helical" evidence="9">
    <location>
        <begin position="6"/>
        <end position="23"/>
    </location>
</feature>
<evidence type="ECO:0000313" key="12">
    <source>
        <dbReference type="Proteomes" id="UP000027931"/>
    </source>
</evidence>
<dbReference type="Pfam" id="PF02416">
    <property type="entry name" value="TatA_B_E"/>
    <property type="match status" value="1"/>
</dbReference>
<dbReference type="GO" id="GO:0033281">
    <property type="term" value="C:TAT protein transport complex"/>
    <property type="evidence" value="ECO:0007669"/>
    <property type="project" value="UniProtKB-UniRule"/>
</dbReference>
<dbReference type="PRINTS" id="PR01506">
    <property type="entry name" value="TATBPROTEIN"/>
</dbReference>
<dbReference type="RefSeq" id="WP_038092723.1">
    <property type="nucleotide sequence ID" value="NZ_JMIR01000035.1"/>
</dbReference>
<dbReference type="AlphaFoldDB" id="A0A074LKD5"/>